<feature type="transmembrane region" description="Helical" evidence="1">
    <location>
        <begin position="83"/>
        <end position="103"/>
    </location>
</feature>
<dbReference type="EMBL" id="BAAARW010000030">
    <property type="protein sequence ID" value="GAA2446695.1"/>
    <property type="molecule type" value="Genomic_DNA"/>
</dbReference>
<proteinExistence type="predicted"/>
<reference evidence="3" key="1">
    <citation type="journal article" date="2019" name="Int. J. Syst. Evol. Microbiol.">
        <title>The Global Catalogue of Microorganisms (GCM) 10K type strain sequencing project: providing services to taxonomists for standard genome sequencing and annotation.</title>
        <authorList>
            <consortium name="The Broad Institute Genomics Platform"/>
            <consortium name="The Broad Institute Genome Sequencing Center for Infectious Disease"/>
            <person name="Wu L."/>
            <person name="Ma J."/>
        </authorList>
    </citation>
    <scope>NUCLEOTIDE SEQUENCE [LARGE SCALE GENOMIC DNA]</scope>
    <source>
        <strain evidence="3">JCM 3325</strain>
    </source>
</reference>
<keyword evidence="1" id="KW-1133">Transmembrane helix</keyword>
<keyword evidence="1" id="KW-0812">Transmembrane</keyword>
<evidence type="ECO:0000313" key="2">
    <source>
        <dbReference type="EMBL" id="GAA2446695.1"/>
    </source>
</evidence>
<name>A0ABP5XCH7_9ACTN</name>
<feature type="transmembrane region" description="Helical" evidence="1">
    <location>
        <begin position="238"/>
        <end position="256"/>
    </location>
</feature>
<evidence type="ECO:0000313" key="3">
    <source>
        <dbReference type="Proteomes" id="UP001501231"/>
    </source>
</evidence>
<feature type="transmembrane region" description="Helical" evidence="1">
    <location>
        <begin position="155"/>
        <end position="179"/>
    </location>
</feature>
<keyword evidence="3" id="KW-1185">Reference proteome</keyword>
<evidence type="ECO:0008006" key="4">
    <source>
        <dbReference type="Google" id="ProtNLM"/>
    </source>
</evidence>
<comment type="caution">
    <text evidence="2">The sequence shown here is derived from an EMBL/GenBank/DDBJ whole genome shotgun (WGS) entry which is preliminary data.</text>
</comment>
<feature type="transmembrane region" description="Helical" evidence="1">
    <location>
        <begin position="186"/>
        <end position="203"/>
    </location>
</feature>
<evidence type="ECO:0000256" key="1">
    <source>
        <dbReference type="SAM" id="Phobius"/>
    </source>
</evidence>
<feature type="transmembrane region" description="Helical" evidence="1">
    <location>
        <begin position="124"/>
        <end position="149"/>
    </location>
</feature>
<organism evidence="2 3">
    <name type="scientific">Actinomadura vinacea</name>
    <dbReference type="NCBI Taxonomy" id="115336"/>
    <lineage>
        <taxon>Bacteria</taxon>
        <taxon>Bacillati</taxon>
        <taxon>Actinomycetota</taxon>
        <taxon>Actinomycetes</taxon>
        <taxon>Streptosporangiales</taxon>
        <taxon>Thermomonosporaceae</taxon>
        <taxon>Actinomadura</taxon>
    </lineage>
</organism>
<accession>A0ABP5XCH7</accession>
<sequence length="266" mass="28878">MTATSAAEPAPAARRMNATLTVTRMFVVELVRRWPSVLFMIFMPASYFLVSYLTTAGDARVPDQVWTGEGFETVSVLDRDLRAIYLAVLGTSVTSSFAALTTVRSSMGVMRRLRLAGYRAGQLLSARLLVLLLITALSTAVFMAIFVPLVHLKSVAIVTGAFLLVGLIGVAIGTLVGLVVPREFEAFMLVVAIAGVQMALGRGDSSAEEYMPYTPAIDAMKAGAFTRTSDLAVQFGQGLLYVAVLFGLVFVVWNLRTRVWKRGERR</sequence>
<keyword evidence="1" id="KW-0472">Membrane</keyword>
<protein>
    <recommendedName>
        <fullName evidence="4">ABC transporter permease</fullName>
    </recommendedName>
</protein>
<gene>
    <name evidence="2" type="ORF">GCM10010191_74750</name>
</gene>
<dbReference type="Proteomes" id="UP001501231">
    <property type="component" value="Unassembled WGS sequence"/>
</dbReference>
<dbReference type="RefSeq" id="WP_344595562.1">
    <property type="nucleotide sequence ID" value="NZ_BAAARW010000030.1"/>
</dbReference>
<feature type="transmembrane region" description="Helical" evidence="1">
    <location>
        <begin position="34"/>
        <end position="53"/>
    </location>
</feature>